<evidence type="ECO:0000313" key="2">
    <source>
        <dbReference type="Proteomes" id="UP000032142"/>
    </source>
</evidence>
<dbReference type="EMBL" id="KN397463">
    <property type="protein sequence ID" value="KHG12321.1"/>
    <property type="molecule type" value="Genomic_DNA"/>
</dbReference>
<dbReference type="AlphaFoldDB" id="A0A0B0NMP5"/>
<proteinExistence type="predicted"/>
<gene>
    <name evidence="1" type="ORF">F383_18075</name>
</gene>
<sequence length="34" mass="3965">MKMQGLPARYVRLTPLLQDIWDTSNLQLPFCSLD</sequence>
<name>A0A0B0NMP5_GOSAR</name>
<evidence type="ECO:0000313" key="1">
    <source>
        <dbReference type="EMBL" id="KHG12321.1"/>
    </source>
</evidence>
<keyword evidence="2" id="KW-1185">Reference proteome</keyword>
<reference evidence="2" key="1">
    <citation type="submission" date="2014-09" db="EMBL/GenBank/DDBJ databases">
        <authorList>
            <person name="Mudge J."/>
            <person name="Ramaraj T."/>
            <person name="Lindquist I.E."/>
            <person name="Bharti A.K."/>
            <person name="Sundararajan A."/>
            <person name="Cameron C.T."/>
            <person name="Woodward J.E."/>
            <person name="May G.D."/>
            <person name="Brubaker C."/>
            <person name="Broadhvest J."/>
            <person name="Wilkins T.A."/>
        </authorList>
    </citation>
    <scope>NUCLEOTIDE SEQUENCE</scope>
    <source>
        <strain evidence="2">cv. AKA8401</strain>
    </source>
</reference>
<organism evidence="1 2">
    <name type="scientific">Gossypium arboreum</name>
    <name type="common">Tree cotton</name>
    <name type="synonym">Gossypium nanking</name>
    <dbReference type="NCBI Taxonomy" id="29729"/>
    <lineage>
        <taxon>Eukaryota</taxon>
        <taxon>Viridiplantae</taxon>
        <taxon>Streptophyta</taxon>
        <taxon>Embryophyta</taxon>
        <taxon>Tracheophyta</taxon>
        <taxon>Spermatophyta</taxon>
        <taxon>Magnoliopsida</taxon>
        <taxon>eudicotyledons</taxon>
        <taxon>Gunneridae</taxon>
        <taxon>Pentapetalae</taxon>
        <taxon>rosids</taxon>
        <taxon>malvids</taxon>
        <taxon>Malvales</taxon>
        <taxon>Malvaceae</taxon>
        <taxon>Malvoideae</taxon>
        <taxon>Gossypium</taxon>
    </lineage>
</organism>
<accession>A0A0B0NMP5</accession>
<protein>
    <submittedName>
        <fullName evidence="1">Sphingomyelin phosphodiesterase</fullName>
    </submittedName>
</protein>
<dbReference type="Proteomes" id="UP000032142">
    <property type="component" value="Unassembled WGS sequence"/>
</dbReference>